<evidence type="ECO:0008006" key="3">
    <source>
        <dbReference type="Google" id="ProtNLM"/>
    </source>
</evidence>
<dbReference type="Proteomes" id="UP000005990">
    <property type="component" value="Unassembled WGS sequence"/>
</dbReference>
<dbReference type="RefSeq" id="WP_006417744.1">
    <property type="nucleotide sequence ID" value="NZ_AENN01000006.1"/>
</dbReference>
<gene>
    <name evidence="1" type="ORF">HMPREF9257_0062</name>
</gene>
<reference evidence="1 2" key="1">
    <citation type="submission" date="2010-10" db="EMBL/GenBank/DDBJ databases">
        <authorList>
            <person name="Durkin A.S."/>
            <person name="Madupu R."/>
            <person name="Torralba M."/>
            <person name="Gillis M."/>
            <person name="Methe B."/>
            <person name="Sutton G."/>
            <person name="Nelson K.E."/>
        </authorList>
    </citation>
    <scope>NUCLEOTIDE SEQUENCE [LARGE SCALE GENOMIC DNA]</scope>
    <source>
        <strain evidence="1 2">ACS-139-V-Col8</strain>
    </source>
</reference>
<dbReference type="EMBL" id="AENN01000006">
    <property type="protein sequence ID" value="EFR31612.1"/>
    <property type="molecule type" value="Genomic_DNA"/>
</dbReference>
<dbReference type="STRING" id="908337.HMPREF9257_0062"/>
<keyword evidence="2" id="KW-1185">Reference proteome</keyword>
<name>E4KN85_9LACT</name>
<accession>E4KN85</accession>
<protein>
    <recommendedName>
        <fullName evidence="3">HTH cro/C1-type domain-containing protein</fullName>
    </recommendedName>
</protein>
<comment type="caution">
    <text evidence="1">The sequence shown here is derived from an EMBL/GenBank/DDBJ whole genome shotgun (WGS) entry which is preliminary data.</text>
</comment>
<organism evidence="1 2">
    <name type="scientific">Eremococcus coleocola ACS-139-V-Col8</name>
    <dbReference type="NCBI Taxonomy" id="908337"/>
    <lineage>
        <taxon>Bacteria</taxon>
        <taxon>Bacillati</taxon>
        <taxon>Bacillota</taxon>
        <taxon>Bacilli</taxon>
        <taxon>Lactobacillales</taxon>
        <taxon>Aerococcaceae</taxon>
        <taxon>Eremococcus</taxon>
    </lineage>
</organism>
<dbReference type="InterPro" id="IPR010982">
    <property type="entry name" value="Lambda_DNA-bd_dom_sf"/>
</dbReference>
<dbReference type="GO" id="GO:0003677">
    <property type="term" value="F:DNA binding"/>
    <property type="evidence" value="ECO:0007669"/>
    <property type="project" value="InterPro"/>
</dbReference>
<evidence type="ECO:0000313" key="2">
    <source>
        <dbReference type="Proteomes" id="UP000005990"/>
    </source>
</evidence>
<dbReference type="SUPFAM" id="SSF47413">
    <property type="entry name" value="lambda repressor-like DNA-binding domains"/>
    <property type="match status" value="1"/>
</dbReference>
<evidence type="ECO:0000313" key="1">
    <source>
        <dbReference type="EMBL" id="EFR31612.1"/>
    </source>
</evidence>
<sequence>MIDVVLLRTLIVQRHKSVRRFSEVCQISDRQLCKILAGQVLPSLASLQLITHHLCLSQHEFHQIFLPHIPMRMGPDLSKNNV</sequence>
<dbReference type="AlphaFoldDB" id="E4KN85"/>
<proteinExistence type="predicted"/>